<accession>A0A3A9AJ89</accession>
<keyword evidence="2" id="KW-1003">Cell membrane</keyword>
<dbReference type="Pfam" id="PF03023">
    <property type="entry name" value="MurJ"/>
    <property type="match status" value="1"/>
</dbReference>
<feature type="compositionally biased region" description="Basic and acidic residues" evidence="8">
    <location>
        <begin position="573"/>
        <end position="587"/>
    </location>
</feature>
<feature type="transmembrane region" description="Helical" evidence="9">
    <location>
        <begin position="497"/>
        <end position="520"/>
    </location>
</feature>
<feature type="transmembrane region" description="Helical" evidence="9">
    <location>
        <begin position="192"/>
        <end position="217"/>
    </location>
</feature>
<feature type="transmembrane region" description="Helical" evidence="9">
    <location>
        <begin position="89"/>
        <end position="114"/>
    </location>
</feature>
<evidence type="ECO:0000256" key="7">
    <source>
        <dbReference type="ARBA" id="ARBA00023136"/>
    </source>
</evidence>
<dbReference type="EMBL" id="RAYQ01000011">
    <property type="protein sequence ID" value="RKI91104.1"/>
    <property type="molecule type" value="Genomic_DNA"/>
</dbReference>
<evidence type="ECO:0000256" key="3">
    <source>
        <dbReference type="ARBA" id="ARBA00022692"/>
    </source>
</evidence>
<feature type="transmembrane region" description="Helical" evidence="9">
    <location>
        <begin position="120"/>
        <end position="140"/>
    </location>
</feature>
<keyword evidence="5" id="KW-0573">Peptidoglycan synthesis</keyword>
<dbReference type="GO" id="GO:0009252">
    <property type="term" value="P:peptidoglycan biosynthetic process"/>
    <property type="evidence" value="ECO:0007669"/>
    <property type="project" value="UniProtKB-KW"/>
</dbReference>
<dbReference type="AlphaFoldDB" id="A0A3A9AJ89"/>
<feature type="transmembrane region" description="Helical" evidence="9">
    <location>
        <begin position="431"/>
        <end position="454"/>
    </location>
</feature>
<feature type="transmembrane region" description="Helical" evidence="9">
    <location>
        <begin position="466"/>
        <end position="485"/>
    </location>
</feature>
<organism evidence="10 11">
    <name type="scientific">Parablautia intestinalis</name>
    <dbReference type="NCBI Taxonomy" id="2320100"/>
    <lineage>
        <taxon>Bacteria</taxon>
        <taxon>Bacillati</taxon>
        <taxon>Bacillota</taxon>
        <taxon>Clostridia</taxon>
        <taxon>Lachnospirales</taxon>
        <taxon>Lachnospiraceae</taxon>
        <taxon>Parablautia</taxon>
    </lineage>
</organism>
<dbReference type="InterPro" id="IPR004268">
    <property type="entry name" value="MurJ"/>
</dbReference>
<protein>
    <submittedName>
        <fullName evidence="10">Polysaccharide biosynthesis protein</fullName>
    </submittedName>
</protein>
<feature type="transmembrane region" description="Helical" evidence="9">
    <location>
        <begin position="51"/>
        <end position="69"/>
    </location>
</feature>
<keyword evidence="11" id="KW-1185">Reference proteome</keyword>
<dbReference type="Proteomes" id="UP000280696">
    <property type="component" value="Unassembled WGS sequence"/>
</dbReference>
<evidence type="ECO:0000256" key="5">
    <source>
        <dbReference type="ARBA" id="ARBA00022984"/>
    </source>
</evidence>
<name>A0A3A9AJ89_9FIRM</name>
<feature type="region of interest" description="Disordered" evidence="8">
    <location>
        <begin position="547"/>
        <end position="589"/>
    </location>
</feature>
<dbReference type="InterPro" id="IPR024923">
    <property type="entry name" value="PG_synth_SpoVB"/>
</dbReference>
<evidence type="ECO:0000256" key="2">
    <source>
        <dbReference type="ARBA" id="ARBA00022475"/>
    </source>
</evidence>
<dbReference type="InterPro" id="IPR050833">
    <property type="entry name" value="Poly_Biosynth_Transport"/>
</dbReference>
<feature type="transmembrane region" description="Helical" evidence="9">
    <location>
        <begin position="161"/>
        <end position="180"/>
    </location>
</feature>
<reference evidence="10 11" key="1">
    <citation type="submission" date="2018-09" db="EMBL/GenBank/DDBJ databases">
        <title>Murine metabolic-syndrome-specific gut microbial biobank.</title>
        <authorList>
            <person name="Liu C."/>
        </authorList>
    </citation>
    <scope>NUCLEOTIDE SEQUENCE [LARGE SCALE GENOMIC DNA]</scope>
    <source>
        <strain evidence="10 11">0.1xD8-82</strain>
    </source>
</reference>
<evidence type="ECO:0000256" key="4">
    <source>
        <dbReference type="ARBA" id="ARBA00022960"/>
    </source>
</evidence>
<sequence length="621" mass="67838">MPNNKKKDSFIMQAGILASAGIIVRIIGLLYNTPLVAIIGDEGNGYYNSAYYAYSIILLISSYSIPSAVSKVIAQRLATKEYRNAHRIFCCAFIYVLVVGSIASLFVFFGAGLLVEMESAIFPLKILAPTIFFSGILGVLRGYFQAHKTMVQTSVSQIIEQLANAGASIGMAYLLVQTVADKDATTRASYGAAGGTMGTGAGVLAGLLFMAGVYALNRKTIKRRIERDKNHEDESYKDIFKMILLVVTPFIISTGIYNVNTFLDNNIYQRIMMEVRNLEEAIVATDLSTVAKGTKISNIPIALASAMATALIPGISSDFVQGDLKGVRGKVAKAVKVTMLISIPCAVGLGVLAKPVMMVIFHQPETLEISSVLLSCMSVSVIFYSLSTLTQAILQSIGRMKTPIINALAAVIIHAGVMVAMMLLMDEKYSLYYYVFATVLYSFILCILNQIAVHRYLKYSQEITKTFFIPVIAAGIMGGTVYGVYQGLYFLCKINIAALAAAIIVGAAVYFVLVIHWRAVSEAEMRGMPKGHMMIAIAKKMGILKRDTEKKKKGSGKKKTSSAKKKTAQKQVVAKEKAPGDKKKFVEQADSVGVGRNQKISEKWDKDYLDMELDDNYWLDD</sequence>
<dbReference type="GO" id="GO:0005886">
    <property type="term" value="C:plasma membrane"/>
    <property type="evidence" value="ECO:0007669"/>
    <property type="project" value="UniProtKB-SubCell"/>
</dbReference>
<keyword evidence="7 9" id="KW-0472">Membrane</keyword>
<dbReference type="PANTHER" id="PTHR30250:SF21">
    <property type="entry name" value="LIPID II FLIPPASE MURJ"/>
    <property type="match status" value="1"/>
</dbReference>
<feature type="transmembrane region" description="Helical" evidence="9">
    <location>
        <begin position="406"/>
        <end position="425"/>
    </location>
</feature>
<feature type="transmembrane region" description="Helical" evidence="9">
    <location>
        <begin position="337"/>
        <end position="360"/>
    </location>
</feature>
<evidence type="ECO:0000256" key="8">
    <source>
        <dbReference type="SAM" id="MobiDB-lite"/>
    </source>
</evidence>
<evidence type="ECO:0000256" key="9">
    <source>
        <dbReference type="SAM" id="Phobius"/>
    </source>
</evidence>
<keyword evidence="6 9" id="KW-1133">Transmembrane helix</keyword>
<keyword evidence="4" id="KW-0133">Cell shape</keyword>
<evidence type="ECO:0000256" key="1">
    <source>
        <dbReference type="ARBA" id="ARBA00004651"/>
    </source>
</evidence>
<keyword evidence="3 9" id="KW-0812">Transmembrane</keyword>
<feature type="transmembrane region" description="Helical" evidence="9">
    <location>
        <begin position="372"/>
        <end position="394"/>
    </location>
</feature>
<dbReference type="RefSeq" id="WP_120469839.1">
    <property type="nucleotide sequence ID" value="NZ_RAYQ01000011.1"/>
</dbReference>
<dbReference type="PANTHER" id="PTHR30250">
    <property type="entry name" value="PST FAMILY PREDICTED COLANIC ACID TRANSPORTER"/>
    <property type="match status" value="1"/>
</dbReference>
<evidence type="ECO:0000256" key="6">
    <source>
        <dbReference type="ARBA" id="ARBA00022989"/>
    </source>
</evidence>
<comment type="caution">
    <text evidence="10">The sequence shown here is derived from an EMBL/GenBank/DDBJ whole genome shotgun (WGS) entry which is preliminary data.</text>
</comment>
<dbReference type="GO" id="GO:0008360">
    <property type="term" value="P:regulation of cell shape"/>
    <property type="evidence" value="ECO:0007669"/>
    <property type="project" value="UniProtKB-KW"/>
</dbReference>
<dbReference type="OrthoDB" id="9775950at2"/>
<feature type="compositionally biased region" description="Basic residues" evidence="8">
    <location>
        <begin position="551"/>
        <end position="568"/>
    </location>
</feature>
<comment type="subcellular location">
    <subcellularLocation>
        <location evidence="1">Cell membrane</location>
        <topology evidence="1">Multi-pass membrane protein</topology>
    </subcellularLocation>
</comment>
<proteinExistence type="predicted"/>
<dbReference type="CDD" id="cd13124">
    <property type="entry name" value="MATE_SpoVB_like"/>
    <property type="match status" value="1"/>
</dbReference>
<evidence type="ECO:0000313" key="11">
    <source>
        <dbReference type="Proteomes" id="UP000280696"/>
    </source>
</evidence>
<evidence type="ECO:0000313" key="10">
    <source>
        <dbReference type="EMBL" id="RKI91104.1"/>
    </source>
</evidence>
<gene>
    <name evidence="10" type="ORF">D7V94_11410</name>
</gene>